<keyword evidence="2" id="KW-1185">Reference proteome</keyword>
<dbReference type="KEGG" id="ppn:Palpr_1116"/>
<proteinExistence type="predicted"/>
<organism evidence="1 2">
    <name type="scientific">Paludibacter propionicigenes (strain DSM 17365 / JCM 13257 / WB4)</name>
    <dbReference type="NCBI Taxonomy" id="694427"/>
    <lineage>
        <taxon>Bacteria</taxon>
        <taxon>Pseudomonadati</taxon>
        <taxon>Bacteroidota</taxon>
        <taxon>Bacteroidia</taxon>
        <taxon>Bacteroidales</taxon>
        <taxon>Paludibacteraceae</taxon>
        <taxon>Paludibacter</taxon>
    </lineage>
</organism>
<dbReference type="eggNOG" id="ENOG5030WES">
    <property type="taxonomic scope" value="Bacteria"/>
</dbReference>
<dbReference type="EMBL" id="CP002345">
    <property type="protein sequence ID" value="ADQ79264.1"/>
    <property type="molecule type" value="Genomic_DNA"/>
</dbReference>
<evidence type="ECO:0008006" key="3">
    <source>
        <dbReference type="Google" id="ProtNLM"/>
    </source>
</evidence>
<dbReference type="InterPro" id="IPR008792">
    <property type="entry name" value="PQQD"/>
</dbReference>
<dbReference type="OrthoDB" id="1122442at2"/>
<dbReference type="RefSeq" id="WP_013444633.1">
    <property type="nucleotide sequence ID" value="NC_014734.1"/>
</dbReference>
<dbReference type="HOGENOM" id="CLU_159325_0_1_10"/>
<name>E4T3H0_PALPW</name>
<reference evidence="1 2" key="2">
    <citation type="journal article" date="2011" name="Stand. Genomic Sci.">
        <title>Complete genome sequence of Paludibacter propionicigenes type strain (WB4).</title>
        <authorList>
            <person name="Gronow S."/>
            <person name="Munk C."/>
            <person name="Lapidus A."/>
            <person name="Nolan M."/>
            <person name="Lucas S."/>
            <person name="Hammon N."/>
            <person name="Deshpande S."/>
            <person name="Cheng J.F."/>
            <person name="Tapia R."/>
            <person name="Han C."/>
            <person name="Goodwin L."/>
            <person name="Pitluck S."/>
            <person name="Liolios K."/>
            <person name="Ivanova N."/>
            <person name="Mavromatis K."/>
            <person name="Mikhailova N."/>
            <person name="Pati A."/>
            <person name="Chen A."/>
            <person name="Palaniappan K."/>
            <person name="Land M."/>
            <person name="Hauser L."/>
            <person name="Chang Y.J."/>
            <person name="Jeffries C.D."/>
            <person name="Brambilla E."/>
            <person name="Rohde M."/>
            <person name="Goker M."/>
            <person name="Detter J.C."/>
            <person name="Woyke T."/>
            <person name="Bristow J."/>
            <person name="Eisen J.A."/>
            <person name="Markowitz V."/>
            <person name="Hugenholtz P."/>
            <person name="Kyrpides N.C."/>
            <person name="Klenk H.P."/>
        </authorList>
    </citation>
    <scope>NUCLEOTIDE SEQUENCE [LARGE SCALE GENOMIC DNA]</scope>
    <source>
        <strain evidence="2">DSM 17365 / JCM 13257 / WB4</strain>
    </source>
</reference>
<gene>
    <name evidence="1" type="ordered locus">Palpr_1116</name>
</gene>
<dbReference type="AlphaFoldDB" id="E4T3H0"/>
<dbReference type="STRING" id="694427.Palpr_1116"/>
<evidence type="ECO:0000313" key="1">
    <source>
        <dbReference type="EMBL" id="ADQ79264.1"/>
    </source>
</evidence>
<dbReference type="Gene3D" id="1.10.10.1150">
    <property type="entry name" value="Coenzyme PQQ synthesis protein D (PqqD)"/>
    <property type="match status" value="1"/>
</dbReference>
<evidence type="ECO:0000313" key="2">
    <source>
        <dbReference type="Proteomes" id="UP000008718"/>
    </source>
</evidence>
<sequence>MDIETLYKLKSRFATLSIGSELILVPITANVAKMNELFTLNETGKFIWENIKENTTVLDLENSMIETFSVDNITAKRDIDLFLNKLATIFGQ</sequence>
<dbReference type="Pfam" id="PF05402">
    <property type="entry name" value="PqqD"/>
    <property type="match status" value="1"/>
</dbReference>
<dbReference type="InterPro" id="IPR041881">
    <property type="entry name" value="PqqD_sf"/>
</dbReference>
<protein>
    <recommendedName>
        <fullName evidence="3">PqqD family protein</fullName>
    </recommendedName>
</protein>
<reference key="1">
    <citation type="submission" date="2010-11" db="EMBL/GenBank/DDBJ databases">
        <title>The complete genome of Paludibacter propionicigenes DSM 17365.</title>
        <authorList>
            <consortium name="US DOE Joint Genome Institute (JGI-PGF)"/>
            <person name="Lucas S."/>
            <person name="Copeland A."/>
            <person name="Lapidus A."/>
            <person name="Bruce D."/>
            <person name="Goodwin L."/>
            <person name="Pitluck S."/>
            <person name="Kyrpides N."/>
            <person name="Mavromatis K."/>
            <person name="Ivanova N."/>
            <person name="Munk A.C."/>
            <person name="Brettin T."/>
            <person name="Detter J.C."/>
            <person name="Han C."/>
            <person name="Tapia R."/>
            <person name="Land M."/>
            <person name="Hauser L."/>
            <person name="Markowitz V."/>
            <person name="Cheng J.-F."/>
            <person name="Hugenholtz P."/>
            <person name="Woyke T."/>
            <person name="Wu D."/>
            <person name="Gronow S."/>
            <person name="Wellnitz S."/>
            <person name="Brambilla E."/>
            <person name="Klenk H.-P."/>
            <person name="Eisen J.A."/>
        </authorList>
    </citation>
    <scope>NUCLEOTIDE SEQUENCE</scope>
    <source>
        <strain>WB4</strain>
    </source>
</reference>
<dbReference type="Proteomes" id="UP000008718">
    <property type="component" value="Chromosome"/>
</dbReference>
<accession>E4T3H0</accession>